<dbReference type="Pfam" id="PF01904">
    <property type="entry name" value="DUF72"/>
    <property type="match status" value="1"/>
</dbReference>
<comment type="caution">
    <text evidence="2">The sequence shown here is derived from an EMBL/GenBank/DDBJ whole genome shotgun (WGS) entry which is preliminary data.</text>
</comment>
<dbReference type="InterPro" id="IPR002763">
    <property type="entry name" value="DUF72"/>
</dbReference>
<protein>
    <submittedName>
        <fullName evidence="2">DUF72 domain-containing protein</fullName>
    </submittedName>
</protein>
<keyword evidence="3" id="KW-1185">Reference proteome</keyword>
<feature type="compositionally biased region" description="Low complexity" evidence="1">
    <location>
        <begin position="300"/>
        <end position="314"/>
    </location>
</feature>
<evidence type="ECO:0000313" key="2">
    <source>
        <dbReference type="EMBL" id="GAA4307850.1"/>
    </source>
</evidence>
<evidence type="ECO:0000313" key="3">
    <source>
        <dbReference type="Proteomes" id="UP001501115"/>
    </source>
</evidence>
<reference evidence="3" key="1">
    <citation type="journal article" date="2019" name="Int. J. Syst. Evol. Microbiol.">
        <title>The Global Catalogue of Microorganisms (GCM) 10K type strain sequencing project: providing services to taxonomists for standard genome sequencing and annotation.</title>
        <authorList>
            <consortium name="The Broad Institute Genomics Platform"/>
            <consortium name="The Broad Institute Genome Sequencing Center for Infectious Disease"/>
            <person name="Wu L."/>
            <person name="Ma J."/>
        </authorList>
    </citation>
    <scope>NUCLEOTIDE SEQUENCE [LARGE SCALE GENOMIC DNA]</scope>
    <source>
        <strain evidence="3">JCM 31290</strain>
    </source>
</reference>
<evidence type="ECO:0000256" key="1">
    <source>
        <dbReference type="SAM" id="MobiDB-lite"/>
    </source>
</evidence>
<feature type="compositionally biased region" description="Low complexity" evidence="1">
    <location>
        <begin position="321"/>
        <end position="335"/>
    </location>
</feature>
<dbReference type="Proteomes" id="UP001501115">
    <property type="component" value="Unassembled WGS sequence"/>
</dbReference>
<dbReference type="PANTHER" id="PTHR30348:SF13">
    <property type="entry name" value="UPF0759 PROTEIN YUNF"/>
    <property type="match status" value="1"/>
</dbReference>
<gene>
    <name evidence="2" type="ORF">GCM10023086_26540</name>
</gene>
<accession>A0ABP8FNK5</accession>
<organism evidence="2 3">
    <name type="scientific">Streptomyces venetus</name>
    <dbReference type="NCBI Taxonomy" id="1701086"/>
    <lineage>
        <taxon>Bacteria</taxon>
        <taxon>Bacillati</taxon>
        <taxon>Actinomycetota</taxon>
        <taxon>Actinomycetes</taxon>
        <taxon>Kitasatosporales</taxon>
        <taxon>Streptomycetaceae</taxon>
        <taxon>Streptomyces</taxon>
    </lineage>
</organism>
<feature type="region of interest" description="Disordered" evidence="1">
    <location>
        <begin position="282"/>
        <end position="335"/>
    </location>
</feature>
<dbReference type="RefSeq" id="WP_345661607.1">
    <property type="nucleotide sequence ID" value="NZ_BAABET010000003.1"/>
</dbReference>
<name>A0ABP8FNK5_9ACTN</name>
<proteinExistence type="predicted"/>
<dbReference type="Gene3D" id="3.20.20.410">
    <property type="entry name" value="Protein of unknown function UPF0759"/>
    <property type="match status" value="1"/>
</dbReference>
<dbReference type="SUPFAM" id="SSF117396">
    <property type="entry name" value="TM1631-like"/>
    <property type="match status" value="1"/>
</dbReference>
<dbReference type="EMBL" id="BAABET010000003">
    <property type="protein sequence ID" value="GAA4307850.1"/>
    <property type="molecule type" value="Genomic_DNA"/>
</dbReference>
<dbReference type="InterPro" id="IPR036520">
    <property type="entry name" value="UPF0759_sf"/>
</dbReference>
<sequence>MGEILVGTCSWTDRALVGSGWYPVGRRDAEGRLRHYSERFPVVEVDASYYALPGERNSLLWAERTPDGFVFDVKAFSLLTGHPTRESAMPEGLPADHRDPAVLDEVWDRFRAGIEPLRRAGRLGSVLFQFPPWFRPGERAESFLRECAERTDGWPLAVEFRHPSWWEPGRAGATCSLLARYGMAAVAVDMIQTLPSSVPPVTPVTSPRLSVVRFHGRSSAWGTGSKEDRFRWEYGEDELAEWLPRVRRLAERTERVHVLFNNCCGDAAVRAAERMTRLLDGDAPAADRADPGGLEGLEGPGVPRARSAPASTPSPDRRPTPARSSSSSSSRRGAG</sequence>
<dbReference type="PANTHER" id="PTHR30348">
    <property type="entry name" value="UNCHARACTERIZED PROTEIN YECE"/>
    <property type="match status" value="1"/>
</dbReference>